<reference evidence="1" key="1">
    <citation type="submission" date="2021-03" db="EMBL/GenBank/DDBJ databases">
        <authorList>
            <consortium name="DOE Joint Genome Institute"/>
            <person name="Ahrendt S."/>
            <person name="Looney B.P."/>
            <person name="Miyauchi S."/>
            <person name="Morin E."/>
            <person name="Drula E."/>
            <person name="Courty P.E."/>
            <person name="Chicoki N."/>
            <person name="Fauchery L."/>
            <person name="Kohler A."/>
            <person name="Kuo A."/>
            <person name="Labutti K."/>
            <person name="Pangilinan J."/>
            <person name="Lipzen A."/>
            <person name="Riley R."/>
            <person name="Andreopoulos W."/>
            <person name="He G."/>
            <person name="Johnson J."/>
            <person name="Barry K.W."/>
            <person name="Grigoriev I.V."/>
            <person name="Nagy L."/>
            <person name="Hibbett D."/>
            <person name="Henrissat B."/>
            <person name="Matheny P.B."/>
            <person name="Labbe J."/>
            <person name="Martin F."/>
        </authorList>
    </citation>
    <scope>NUCLEOTIDE SEQUENCE</scope>
    <source>
        <strain evidence="1">HHB10654</strain>
    </source>
</reference>
<comment type="caution">
    <text evidence="1">The sequence shown here is derived from an EMBL/GenBank/DDBJ whole genome shotgun (WGS) entry which is preliminary data.</text>
</comment>
<proteinExistence type="predicted"/>
<evidence type="ECO:0000313" key="2">
    <source>
        <dbReference type="Proteomes" id="UP000814140"/>
    </source>
</evidence>
<name>A0ACB8SSK6_9AGAM</name>
<gene>
    <name evidence="1" type="ORF">BV25DRAFT_1908912</name>
</gene>
<keyword evidence="2" id="KW-1185">Reference proteome</keyword>
<organism evidence="1 2">
    <name type="scientific">Artomyces pyxidatus</name>
    <dbReference type="NCBI Taxonomy" id="48021"/>
    <lineage>
        <taxon>Eukaryota</taxon>
        <taxon>Fungi</taxon>
        <taxon>Dikarya</taxon>
        <taxon>Basidiomycota</taxon>
        <taxon>Agaricomycotina</taxon>
        <taxon>Agaricomycetes</taxon>
        <taxon>Russulales</taxon>
        <taxon>Auriscalpiaceae</taxon>
        <taxon>Artomyces</taxon>
    </lineage>
</organism>
<protein>
    <submittedName>
        <fullName evidence="1">Uncharacterized protein</fullName>
    </submittedName>
</protein>
<sequence length="258" mass="28457">MCALTEDDAELPSLRTWTAAALAAGLEDNAASVQIAARSVKRVESATMLHLQDAFRNPSSPYHIPPGTQGPASPDELESPPDPPSVADHARLKLAQKGYDPTSFWEQPIVWGDHDAFQHVNNVRYVRFFESGRMKWIAAVGHELGGPERAQRLLSAKGISFILKSIDVKFRRPVRFPDTLLIAHKPAPYPSSSAEPPSASGPPPLPRTQFYLHATAYSYAQQAIVADSTSIITWYDYDKLAKCDPGDENWAPLLARMR</sequence>
<evidence type="ECO:0000313" key="1">
    <source>
        <dbReference type="EMBL" id="KAI0058935.1"/>
    </source>
</evidence>
<dbReference type="Proteomes" id="UP000814140">
    <property type="component" value="Unassembled WGS sequence"/>
</dbReference>
<accession>A0ACB8SSK6</accession>
<reference evidence="1" key="2">
    <citation type="journal article" date="2022" name="New Phytol.">
        <title>Evolutionary transition to the ectomycorrhizal habit in the genomes of a hyperdiverse lineage of mushroom-forming fungi.</title>
        <authorList>
            <person name="Looney B."/>
            <person name="Miyauchi S."/>
            <person name="Morin E."/>
            <person name="Drula E."/>
            <person name="Courty P.E."/>
            <person name="Kohler A."/>
            <person name="Kuo A."/>
            <person name="LaButti K."/>
            <person name="Pangilinan J."/>
            <person name="Lipzen A."/>
            <person name="Riley R."/>
            <person name="Andreopoulos W."/>
            <person name="He G."/>
            <person name="Johnson J."/>
            <person name="Nolan M."/>
            <person name="Tritt A."/>
            <person name="Barry K.W."/>
            <person name="Grigoriev I.V."/>
            <person name="Nagy L.G."/>
            <person name="Hibbett D."/>
            <person name="Henrissat B."/>
            <person name="Matheny P.B."/>
            <person name="Labbe J."/>
            <person name="Martin F.M."/>
        </authorList>
    </citation>
    <scope>NUCLEOTIDE SEQUENCE</scope>
    <source>
        <strain evidence="1">HHB10654</strain>
    </source>
</reference>
<dbReference type="EMBL" id="MU277230">
    <property type="protein sequence ID" value="KAI0058935.1"/>
    <property type="molecule type" value="Genomic_DNA"/>
</dbReference>